<dbReference type="Proteomes" id="UP000237846">
    <property type="component" value="Unassembled WGS sequence"/>
</dbReference>
<dbReference type="Gene3D" id="2.60.40.1240">
    <property type="match status" value="1"/>
</dbReference>
<comment type="caution">
    <text evidence="2">The sequence shown here is derived from an EMBL/GenBank/DDBJ whole genome shotgun (WGS) entry which is preliminary data.</text>
</comment>
<dbReference type="OrthoDB" id="3431801at2"/>
<sequence>MKWYAIPLSLLLLVGLVLVGRLEIDDPELVEPLSYSGDAGERVHAGSFSVLVNQVAATGQIADASDLGEPEPKDTQGVWLVIVMAMSSTSTPLNIVSPVIVTDDGYEYAATQRVFNTIANHSAPFQPGIPQAGAMAFELPPERLPGARLRFSTSEGIDDRLAGQVEIDLGIDAARAAELTENAPELIQIPEVGYP</sequence>
<evidence type="ECO:0008006" key="4">
    <source>
        <dbReference type="Google" id="ProtNLM"/>
    </source>
</evidence>
<reference evidence="2 3" key="1">
    <citation type="submission" date="2018-03" db="EMBL/GenBank/DDBJ databases">
        <title>Genomic Encyclopedia of Archaeal and Bacterial Type Strains, Phase II (KMG-II): from individual species to whole genera.</title>
        <authorList>
            <person name="Goeker M."/>
        </authorList>
    </citation>
    <scope>NUCLEOTIDE SEQUENCE [LARGE SCALE GENOMIC DNA]</scope>
    <source>
        <strain evidence="2 3">DSM 45601</strain>
    </source>
</reference>
<evidence type="ECO:0000256" key="1">
    <source>
        <dbReference type="ARBA" id="ARBA00022729"/>
    </source>
</evidence>
<gene>
    <name evidence="2" type="ORF">CLV72_103379</name>
</gene>
<protein>
    <recommendedName>
        <fullName evidence="4">DUF4352 domain-containing protein</fullName>
    </recommendedName>
</protein>
<keyword evidence="3" id="KW-1185">Reference proteome</keyword>
<keyword evidence="1" id="KW-0732">Signal</keyword>
<dbReference type="InterPro" id="IPR029050">
    <property type="entry name" value="Immunoprotect_excell_Ig-like"/>
</dbReference>
<dbReference type="EMBL" id="PVZC01000003">
    <property type="protein sequence ID" value="PRX99773.1"/>
    <property type="molecule type" value="Genomic_DNA"/>
</dbReference>
<name>A0A2T0Q7R6_9ACTN</name>
<organism evidence="2 3">
    <name type="scientific">Allonocardiopsis opalescens</name>
    <dbReference type="NCBI Taxonomy" id="1144618"/>
    <lineage>
        <taxon>Bacteria</taxon>
        <taxon>Bacillati</taxon>
        <taxon>Actinomycetota</taxon>
        <taxon>Actinomycetes</taxon>
        <taxon>Streptosporangiales</taxon>
        <taxon>Allonocardiopsis</taxon>
    </lineage>
</organism>
<evidence type="ECO:0000313" key="2">
    <source>
        <dbReference type="EMBL" id="PRX99773.1"/>
    </source>
</evidence>
<accession>A0A2T0Q7R6</accession>
<dbReference type="RefSeq" id="WP_106244664.1">
    <property type="nucleotide sequence ID" value="NZ_PVZC01000003.1"/>
</dbReference>
<proteinExistence type="predicted"/>
<dbReference type="AlphaFoldDB" id="A0A2T0Q7R6"/>
<evidence type="ECO:0000313" key="3">
    <source>
        <dbReference type="Proteomes" id="UP000237846"/>
    </source>
</evidence>